<dbReference type="SUPFAM" id="SSF52540">
    <property type="entry name" value="P-loop containing nucleoside triphosphate hydrolases"/>
    <property type="match status" value="1"/>
</dbReference>
<dbReference type="EMBL" id="BPLR01000930">
    <property type="protein sequence ID" value="GIY98501.1"/>
    <property type="molecule type" value="Genomic_DNA"/>
</dbReference>
<dbReference type="Pfam" id="PF00071">
    <property type="entry name" value="Ras"/>
    <property type="match status" value="1"/>
</dbReference>
<gene>
    <name evidence="3" type="ORF">CEXT_223721</name>
</gene>
<dbReference type="SMART" id="SM00174">
    <property type="entry name" value="RHO"/>
    <property type="match status" value="1"/>
</dbReference>
<keyword evidence="2" id="KW-0342">GTP-binding</keyword>
<evidence type="ECO:0000313" key="4">
    <source>
        <dbReference type="Proteomes" id="UP001054945"/>
    </source>
</evidence>
<evidence type="ECO:0000256" key="2">
    <source>
        <dbReference type="ARBA" id="ARBA00023134"/>
    </source>
</evidence>
<dbReference type="AlphaFoldDB" id="A0AAV4XTX9"/>
<keyword evidence="4" id="KW-1185">Reference proteome</keyword>
<evidence type="ECO:0000313" key="3">
    <source>
        <dbReference type="EMBL" id="GIY98501.1"/>
    </source>
</evidence>
<dbReference type="InterPro" id="IPR003578">
    <property type="entry name" value="Small_GTPase_Rho"/>
</dbReference>
<dbReference type="GO" id="GO:0035006">
    <property type="term" value="P:melanization defense response"/>
    <property type="evidence" value="ECO:0007669"/>
    <property type="project" value="UniProtKB-ARBA"/>
</dbReference>
<protein>
    <submittedName>
        <fullName evidence="3">Uncharacterized protein</fullName>
    </submittedName>
</protein>
<dbReference type="GO" id="GO:0005525">
    <property type="term" value="F:GTP binding"/>
    <property type="evidence" value="ECO:0007669"/>
    <property type="project" value="UniProtKB-KW"/>
</dbReference>
<dbReference type="GO" id="GO:0001667">
    <property type="term" value="P:ameboidal-type cell migration"/>
    <property type="evidence" value="ECO:0007669"/>
    <property type="project" value="UniProtKB-ARBA"/>
</dbReference>
<dbReference type="PANTHER" id="PTHR24072">
    <property type="entry name" value="RHO FAMILY GTPASE"/>
    <property type="match status" value="1"/>
</dbReference>
<keyword evidence="1" id="KW-0547">Nucleotide-binding</keyword>
<dbReference type="InterPro" id="IPR001806">
    <property type="entry name" value="Small_GTPase"/>
</dbReference>
<dbReference type="GO" id="GO:0035099">
    <property type="term" value="P:hemocyte migration"/>
    <property type="evidence" value="ECO:0007669"/>
    <property type="project" value="UniProtKB-ARBA"/>
</dbReference>
<dbReference type="GO" id="GO:0022412">
    <property type="term" value="P:cellular process involved in reproduction in multicellular organism"/>
    <property type="evidence" value="ECO:0007669"/>
    <property type="project" value="UniProtKB-ARBA"/>
</dbReference>
<dbReference type="Gene3D" id="3.40.50.300">
    <property type="entry name" value="P-loop containing nucleotide triphosphate hydrolases"/>
    <property type="match status" value="1"/>
</dbReference>
<reference evidence="3 4" key="1">
    <citation type="submission" date="2021-06" db="EMBL/GenBank/DDBJ databases">
        <title>Caerostris extrusa draft genome.</title>
        <authorList>
            <person name="Kono N."/>
            <person name="Arakawa K."/>
        </authorList>
    </citation>
    <scope>NUCLEOTIDE SEQUENCE [LARGE SCALE GENOMIC DNA]</scope>
</reference>
<dbReference type="Proteomes" id="UP001054945">
    <property type="component" value="Unassembled WGS sequence"/>
</dbReference>
<dbReference type="InterPro" id="IPR027417">
    <property type="entry name" value="P-loop_NTPase"/>
</dbReference>
<comment type="caution">
    <text evidence="3">The sequence shown here is derived from an EMBL/GenBank/DDBJ whole genome shotgun (WGS) entry which is preliminary data.</text>
</comment>
<proteinExistence type="predicted"/>
<evidence type="ECO:0000256" key="1">
    <source>
        <dbReference type="ARBA" id="ARBA00022741"/>
    </source>
</evidence>
<sequence length="233" mass="28045">MERRLKILPMERRLKILPMERRLKILPMERRLKILPMERRLKILRMERRLKILSMERRRNKEIRNLLPTRNLRPMEKWRKSFSTRKRIAIYDISATELEAIHQKPLDAVNVFIFTYSIDNFESLVNIRDKWVPRFRDSMTGKPAILLGTKKDLRDKLQVSNDLAEPQLTLVSPEEGSEVRKCMGFDIFKECSSNKQYKEDIINLFRLISCFVSYRSIFSWRSCQQRKILNSVE</sequence>
<name>A0AAV4XTX9_CAEEX</name>
<accession>A0AAV4XTX9</accession>
<organism evidence="3 4">
    <name type="scientific">Caerostris extrusa</name>
    <name type="common">Bark spider</name>
    <name type="synonym">Caerostris bankana</name>
    <dbReference type="NCBI Taxonomy" id="172846"/>
    <lineage>
        <taxon>Eukaryota</taxon>
        <taxon>Metazoa</taxon>
        <taxon>Ecdysozoa</taxon>
        <taxon>Arthropoda</taxon>
        <taxon>Chelicerata</taxon>
        <taxon>Arachnida</taxon>
        <taxon>Araneae</taxon>
        <taxon>Araneomorphae</taxon>
        <taxon>Entelegynae</taxon>
        <taxon>Araneoidea</taxon>
        <taxon>Araneidae</taxon>
        <taxon>Caerostris</taxon>
    </lineage>
</organism>
<dbReference type="GO" id="GO:0003924">
    <property type="term" value="F:GTPase activity"/>
    <property type="evidence" value="ECO:0007669"/>
    <property type="project" value="InterPro"/>
</dbReference>
<dbReference type="GO" id="GO:0007264">
    <property type="term" value="P:small GTPase-mediated signal transduction"/>
    <property type="evidence" value="ECO:0007669"/>
    <property type="project" value="InterPro"/>
</dbReference>
<dbReference type="GO" id="GO:0003006">
    <property type="term" value="P:developmental process involved in reproduction"/>
    <property type="evidence" value="ECO:0007669"/>
    <property type="project" value="UniProtKB-ARBA"/>
</dbReference>